<sequence length="79" mass="9385">MIKMLKVFLIYLLFIQMLFALPVRKLSTSDEEVSQRSKRAFDRFDYNGVFSFGLPRFSINEPSSFEKWDSESAPKRRKL</sequence>
<proteinExistence type="predicted"/>
<keyword evidence="3" id="KW-1185">Reference proteome</keyword>
<organism evidence="2 3">
    <name type="scientific">Caenorhabditis japonica</name>
    <dbReference type="NCBI Taxonomy" id="281687"/>
    <lineage>
        <taxon>Eukaryota</taxon>
        <taxon>Metazoa</taxon>
        <taxon>Ecdysozoa</taxon>
        <taxon>Nematoda</taxon>
        <taxon>Chromadorea</taxon>
        <taxon>Rhabditida</taxon>
        <taxon>Rhabditina</taxon>
        <taxon>Rhabditomorpha</taxon>
        <taxon>Rhabditoidea</taxon>
        <taxon>Rhabditidae</taxon>
        <taxon>Peloderinae</taxon>
        <taxon>Caenorhabditis</taxon>
    </lineage>
</organism>
<dbReference type="Proteomes" id="UP000005237">
    <property type="component" value="Unassembled WGS sequence"/>
</dbReference>
<feature type="signal peptide" evidence="1">
    <location>
        <begin position="1"/>
        <end position="20"/>
    </location>
</feature>
<reference evidence="3" key="1">
    <citation type="submission" date="2010-08" db="EMBL/GenBank/DDBJ databases">
        <authorList>
            <consortium name="Caenorhabditis japonica Sequencing Consortium"/>
            <person name="Wilson R.K."/>
        </authorList>
    </citation>
    <scope>NUCLEOTIDE SEQUENCE [LARGE SCALE GENOMIC DNA]</scope>
    <source>
        <strain evidence="3">DF5081</strain>
    </source>
</reference>
<name>A0A8R1EXZ5_CAEJA</name>
<feature type="chain" id="PRO_5035786110" evidence="1">
    <location>
        <begin position="21"/>
        <end position="79"/>
    </location>
</feature>
<evidence type="ECO:0000313" key="2">
    <source>
        <dbReference type="EnsemblMetazoa" id="CJA43122.1"/>
    </source>
</evidence>
<keyword evidence="1" id="KW-0732">Signal</keyword>
<accession>A0A8R1EXZ5</accession>
<evidence type="ECO:0000313" key="3">
    <source>
        <dbReference type="Proteomes" id="UP000005237"/>
    </source>
</evidence>
<reference evidence="2" key="2">
    <citation type="submission" date="2022-06" db="UniProtKB">
        <authorList>
            <consortium name="EnsemblMetazoa"/>
        </authorList>
    </citation>
    <scope>IDENTIFICATION</scope>
    <source>
        <strain evidence="2">DF5081</strain>
    </source>
</reference>
<protein>
    <submittedName>
        <fullName evidence="2">Uncharacterized protein</fullName>
    </submittedName>
</protein>
<dbReference type="EnsemblMetazoa" id="CJA43122.1">
    <property type="protein sequence ID" value="CJA43122.1"/>
    <property type="gene ID" value="WBGene00218970"/>
</dbReference>
<dbReference type="AlphaFoldDB" id="A0A8R1EXZ5"/>
<evidence type="ECO:0000256" key="1">
    <source>
        <dbReference type="SAM" id="SignalP"/>
    </source>
</evidence>